<name>A0A3M7QAU1_BRAPC</name>
<evidence type="ECO:0000313" key="2">
    <source>
        <dbReference type="Proteomes" id="UP000276133"/>
    </source>
</evidence>
<sequence length="88" mass="10026">MNNNGNEPLLIDLTQQKKASMSFSNKILNRGNSIEPIKKMKLKYVLIGLLWRGTLLPVDWQILELKSLKSGDHAGNGDRIFVLHRKIN</sequence>
<proteinExistence type="predicted"/>
<keyword evidence="2" id="KW-1185">Reference proteome</keyword>
<dbReference type="AlphaFoldDB" id="A0A3M7QAU1"/>
<dbReference type="EMBL" id="REGN01006777">
    <property type="protein sequence ID" value="RNA08349.1"/>
    <property type="molecule type" value="Genomic_DNA"/>
</dbReference>
<organism evidence="1 2">
    <name type="scientific">Brachionus plicatilis</name>
    <name type="common">Marine rotifer</name>
    <name type="synonym">Brachionus muelleri</name>
    <dbReference type="NCBI Taxonomy" id="10195"/>
    <lineage>
        <taxon>Eukaryota</taxon>
        <taxon>Metazoa</taxon>
        <taxon>Spiralia</taxon>
        <taxon>Gnathifera</taxon>
        <taxon>Rotifera</taxon>
        <taxon>Eurotatoria</taxon>
        <taxon>Monogononta</taxon>
        <taxon>Pseudotrocha</taxon>
        <taxon>Ploima</taxon>
        <taxon>Brachionidae</taxon>
        <taxon>Brachionus</taxon>
    </lineage>
</organism>
<dbReference type="Proteomes" id="UP000276133">
    <property type="component" value="Unassembled WGS sequence"/>
</dbReference>
<accession>A0A3M7QAU1</accession>
<protein>
    <submittedName>
        <fullName evidence="1">Uncharacterized protein</fullName>
    </submittedName>
</protein>
<comment type="caution">
    <text evidence="1">The sequence shown here is derived from an EMBL/GenBank/DDBJ whole genome shotgun (WGS) entry which is preliminary data.</text>
</comment>
<gene>
    <name evidence="1" type="ORF">BpHYR1_003152</name>
</gene>
<reference evidence="1 2" key="1">
    <citation type="journal article" date="2018" name="Sci. Rep.">
        <title>Genomic signatures of local adaptation to the degree of environmental predictability in rotifers.</title>
        <authorList>
            <person name="Franch-Gras L."/>
            <person name="Hahn C."/>
            <person name="Garcia-Roger E.M."/>
            <person name="Carmona M.J."/>
            <person name="Serra M."/>
            <person name="Gomez A."/>
        </authorList>
    </citation>
    <scope>NUCLEOTIDE SEQUENCE [LARGE SCALE GENOMIC DNA]</scope>
    <source>
        <strain evidence="1">HYR1</strain>
    </source>
</reference>
<evidence type="ECO:0000313" key="1">
    <source>
        <dbReference type="EMBL" id="RNA08349.1"/>
    </source>
</evidence>